<reference evidence="9 10" key="1">
    <citation type="submission" date="2016-11" db="EMBL/GenBank/DDBJ databases">
        <authorList>
            <person name="Jaros S."/>
            <person name="Januszkiewicz K."/>
            <person name="Wedrychowicz H."/>
        </authorList>
    </citation>
    <scope>NUCLEOTIDE SEQUENCE [LARGE SCALE GENOMIC DNA]</scope>
    <source>
        <strain evidence="9 10">DSM 21864</strain>
    </source>
</reference>
<organism evidence="9 10">
    <name type="scientific">Clostridium amylolyticum</name>
    <dbReference type="NCBI Taxonomy" id="1121298"/>
    <lineage>
        <taxon>Bacteria</taxon>
        <taxon>Bacillati</taxon>
        <taxon>Bacillota</taxon>
        <taxon>Clostridia</taxon>
        <taxon>Eubacteriales</taxon>
        <taxon>Clostridiaceae</taxon>
        <taxon>Clostridium</taxon>
    </lineage>
</organism>
<keyword evidence="5 7" id="KW-1133">Transmembrane helix</keyword>
<dbReference type="PANTHER" id="PTHR32322">
    <property type="entry name" value="INNER MEMBRANE TRANSPORTER"/>
    <property type="match status" value="1"/>
</dbReference>
<dbReference type="Proteomes" id="UP000184080">
    <property type="component" value="Unassembled WGS sequence"/>
</dbReference>
<keyword evidence="6 7" id="KW-0472">Membrane</keyword>
<feature type="domain" description="EamA" evidence="8">
    <location>
        <begin position="15"/>
        <end position="155"/>
    </location>
</feature>
<dbReference type="InterPro" id="IPR050638">
    <property type="entry name" value="AA-Vitamin_Transporters"/>
</dbReference>
<feature type="transmembrane region" description="Helical" evidence="7">
    <location>
        <begin position="143"/>
        <end position="160"/>
    </location>
</feature>
<feature type="transmembrane region" description="Helical" evidence="7">
    <location>
        <begin position="51"/>
        <end position="71"/>
    </location>
</feature>
<accession>A0A1M6HKD3</accession>
<dbReference type="InterPro" id="IPR000620">
    <property type="entry name" value="EamA_dom"/>
</dbReference>
<dbReference type="AlphaFoldDB" id="A0A1M6HKD3"/>
<evidence type="ECO:0000256" key="6">
    <source>
        <dbReference type="ARBA" id="ARBA00023136"/>
    </source>
</evidence>
<feature type="transmembrane region" description="Helical" evidence="7">
    <location>
        <begin position="284"/>
        <end position="301"/>
    </location>
</feature>
<feature type="transmembrane region" description="Helical" evidence="7">
    <location>
        <begin position="233"/>
        <end position="250"/>
    </location>
</feature>
<feature type="transmembrane region" description="Helical" evidence="7">
    <location>
        <begin position="193"/>
        <end position="213"/>
    </location>
</feature>
<feature type="transmembrane region" description="Helical" evidence="7">
    <location>
        <begin position="166"/>
        <end position="186"/>
    </location>
</feature>
<name>A0A1M6HKD3_9CLOT</name>
<comment type="subcellular location">
    <subcellularLocation>
        <location evidence="1">Cell membrane</location>
        <topology evidence="1">Multi-pass membrane protein</topology>
    </subcellularLocation>
</comment>
<keyword evidence="3" id="KW-1003">Cell membrane</keyword>
<feature type="transmembrane region" description="Helical" evidence="7">
    <location>
        <begin position="262"/>
        <end position="278"/>
    </location>
</feature>
<protein>
    <submittedName>
        <fullName evidence="9">Permease of the drug/metabolite transporter (DMT) superfamily</fullName>
    </submittedName>
</protein>
<evidence type="ECO:0000256" key="7">
    <source>
        <dbReference type="SAM" id="Phobius"/>
    </source>
</evidence>
<keyword evidence="10" id="KW-1185">Reference proteome</keyword>
<gene>
    <name evidence="9" type="ORF">SAMN05444401_2552</name>
</gene>
<evidence type="ECO:0000256" key="2">
    <source>
        <dbReference type="ARBA" id="ARBA00007362"/>
    </source>
</evidence>
<feature type="transmembrane region" description="Helical" evidence="7">
    <location>
        <begin position="83"/>
        <end position="101"/>
    </location>
</feature>
<dbReference type="EMBL" id="FQZO01000003">
    <property type="protein sequence ID" value="SHJ22658.1"/>
    <property type="molecule type" value="Genomic_DNA"/>
</dbReference>
<dbReference type="SUPFAM" id="SSF103481">
    <property type="entry name" value="Multidrug resistance efflux transporter EmrE"/>
    <property type="match status" value="2"/>
</dbReference>
<evidence type="ECO:0000256" key="4">
    <source>
        <dbReference type="ARBA" id="ARBA00022692"/>
    </source>
</evidence>
<dbReference type="GO" id="GO:0005886">
    <property type="term" value="C:plasma membrane"/>
    <property type="evidence" value="ECO:0007669"/>
    <property type="project" value="UniProtKB-SubCell"/>
</dbReference>
<evidence type="ECO:0000256" key="3">
    <source>
        <dbReference type="ARBA" id="ARBA00022475"/>
    </source>
</evidence>
<dbReference type="RefSeq" id="WP_073007064.1">
    <property type="nucleotide sequence ID" value="NZ_FQZO01000003.1"/>
</dbReference>
<dbReference type="InterPro" id="IPR037185">
    <property type="entry name" value="EmrE-like"/>
</dbReference>
<comment type="similarity">
    <text evidence="2">Belongs to the EamA transporter family.</text>
</comment>
<evidence type="ECO:0000256" key="1">
    <source>
        <dbReference type="ARBA" id="ARBA00004651"/>
    </source>
</evidence>
<evidence type="ECO:0000256" key="5">
    <source>
        <dbReference type="ARBA" id="ARBA00022989"/>
    </source>
</evidence>
<feature type="transmembrane region" description="Helical" evidence="7">
    <location>
        <begin position="12"/>
        <end position="31"/>
    </location>
</feature>
<dbReference type="PANTHER" id="PTHR32322:SF18">
    <property type="entry name" value="S-ADENOSYLMETHIONINE_S-ADENOSYLHOMOCYSTEINE TRANSPORTER"/>
    <property type="match status" value="1"/>
</dbReference>
<evidence type="ECO:0000313" key="10">
    <source>
        <dbReference type="Proteomes" id="UP000184080"/>
    </source>
</evidence>
<proteinExistence type="inferred from homology"/>
<dbReference type="Pfam" id="PF00892">
    <property type="entry name" value="EamA"/>
    <property type="match status" value="2"/>
</dbReference>
<sequence>MDRDELFTREPFRFILSLISCVLWGSAFPVLKISYVELNLGAGDVLGRIALGGIRFFLASLLLFLFTSLVFKNSLNIGSKNIFKLFMLGIFQTGLLYILFYNGIANTTGMKSSIIGALETFFTIIIAHFVYNDDKIDRNKTLGIVLGFTGIILTNWGQGFNSEFSFWGEGLLIISSLIGSVSAIYVKKLCKELHPFVITSYQMFFGSILMLAISMGRLTGEGLNFTPKATGLLIYSAFLSAVSFAIWYTLLKYNKAGEISMFRFIIPVSGALLSAIFIPGESLTIMLLAALILVSAGIVVVNRKKDETGQ</sequence>
<evidence type="ECO:0000259" key="8">
    <source>
        <dbReference type="Pfam" id="PF00892"/>
    </source>
</evidence>
<keyword evidence="4 7" id="KW-0812">Transmembrane</keyword>
<feature type="transmembrane region" description="Helical" evidence="7">
    <location>
        <begin position="113"/>
        <end position="131"/>
    </location>
</feature>
<feature type="domain" description="EamA" evidence="8">
    <location>
        <begin position="167"/>
        <end position="302"/>
    </location>
</feature>
<evidence type="ECO:0000313" key="9">
    <source>
        <dbReference type="EMBL" id="SHJ22658.1"/>
    </source>
</evidence>